<accession>A0A2P2QVX2</accession>
<organism evidence="1">
    <name type="scientific">Rhizophora mucronata</name>
    <name type="common">Asiatic mangrove</name>
    <dbReference type="NCBI Taxonomy" id="61149"/>
    <lineage>
        <taxon>Eukaryota</taxon>
        <taxon>Viridiplantae</taxon>
        <taxon>Streptophyta</taxon>
        <taxon>Embryophyta</taxon>
        <taxon>Tracheophyta</taxon>
        <taxon>Spermatophyta</taxon>
        <taxon>Magnoliopsida</taxon>
        <taxon>eudicotyledons</taxon>
        <taxon>Gunneridae</taxon>
        <taxon>Pentapetalae</taxon>
        <taxon>rosids</taxon>
        <taxon>fabids</taxon>
        <taxon>Malpighiales</taxon>
        <taxon>Rhizophoraceae</taxon>
        <taxon>Rhizophora</taxon>
    </lineage>
</organism>
<proteinExistence type="predicted"/>
<dbReference type="AlphaFoldDB" id="A0A2P2QVX2"/>
<dbReference type="EMBL" id="GGEC01090613">
    <property type="protein sequence ID" value="MBX71097.1"/>
    <property type="molecule type" value="Transcribed_RNA"/>
</dbReference>
<sequence length="73" mass="8085">MIKMSATVFSFGEEGVEGVGVVSKSASIKREDFIFLSSSIRGNKWWFCSGKEDSCFSAMALRAAICQYLSVFR</sequence>
<evidence type="ECO:0000313" key="1">
    <source>
        <dbReference type="EMBL" id="MBX71097.1"/>
    </source>
</evidence>
<name>A0A2P2QVX2_RHIMU</name>
<reference evidence="1" key="1">
    <citation type="submission" date="2018-02" db="EMBL/GenBank/DDBJ databases">
        <title>Rhizophora mucronata_Transcriptome.</title>
        <authorList>
            <person name="Meera S.P."/>
            <person name="Sreeshan A."/>
            <person name="Augustine A."/>
        </authorList>
    </citation>
    <scope>NUCLEOTIDE SEQUENCE</scope>
    <source>
        <tissue evidence="1">Leaf</tissue>
    </source>
</reference>
<protein>
    <submittedName>
        <fullName evidence="1">Uncharacterized protein</fullName>
    </submittedName>
</protein>